<evidence type="ECO:0000256" key="2">
    <source>
        <dbReference type="ARBA" id="ARBA00022723"/>
    </source>
</evidence>
<feature type="region of interest" description="Disordered" evidence="6">
    <location>
        <begin position="159"/>
        <end position="248"/>
    </location>
</feature>
<keyword evidence="2" id="KW-0479">Metal-binding</keyword>
<dbReference type="Pfam" id="PF00172">
    <property type="entry name" value="Zn_clus"/>
    <property type="match status" value="1"/>
</dbReference>
<dbReference type="InterPro" id="IPR050815">
    <property type="entry name" value="TF_fung"/>
</dbReference>
<keyword evidence="3" id="KW-0805">Transcription regulation</keyword>
<accession>A0A371CPF0</accession>
<dbReference type="SMART" id="SM00066">
    <property type="entry name" value="GAL4"/>
    <property type="match status" value="1"/>
</dbReference>
<feature type="compositionally biased region" description="Polar residues" evidence="6">
    <location>
        <begin position="959"/>
        <end position="979"/>
    </location>
</feature>
<feature type="compositionally biased region" description="Basic and acidic residues" evidence="6">
    <location>
        <begin position="195"/>
        <end position="208"/>
    </location>
</feature>
<dbReference type="EMBL" id="KZ857491">
    <property type="protein sequence ID" value="RDX42166.1"/>
    <property type="molecule type" value="Genomic_DNA"/>
</dbReference>
<proteinExistence type="predicted"/>
<dbReference type="AlphaFoldDB" id="A0A371CPF0"/>
<evidence type="ECO:0000256" key="5">
    <source>
        <dbReference type="ARBA" id="ARBA00023242"/>
    </source>
</evidence>
<dbReference type="GO" id="GO:0008270">
    <property type="term" value="F:zinc ion binding"/>
    <property type="evidence" value="ECO:0007669"/>
    <property type="project" value="InterPro"/>
</dbReference>
<reference evidence="8 9" key="1">
    <citation type="journal article" date="2018" name="Biotechnol. Biofuels">
        <title>Integrative visual omics of the white-rot fungus Polyporus brumalis exposes the biotechnological potential of its oxidative enzymes for delignifying raw plant biomass.</title>
        <authorList>
            <person name="Miyauchi S."/>
            <person name="Rancon A."/>
            <person name="Drula E."/>
            <person name="Hage H."/>
            <person name="Chaduli D."/>
            <person name="Favel A."/>
            <person name="Grisel S."/>
            <person name="Henrissat B."/>
            <person name="Herpoel-Gimbert I."/>
            <person name="Ruiz-Duenas F.J."/>
            <person name="Chevret D."/>
            <person name="Hainaut M."/>
            <person name="Lin J."/>
            <person name="Wang M."/>
            <person name="Pangilinan J."/>
            <person name="Lipzen A."/>
            <person name="Lesage-Meessen L."/>
            <person name="Navarro D."/>
            <person name="Riley R."/>
            <person name="Grigoriev I.V."/>
            <person name="Zhou S."/>
            <person name="Raouche S."/>
            <person name="Rosso M.N."/>
        </authorList>
    </citation>
    <scope>NUCLEOTIDE SEQUENCE [LARGE SCALE GENOMIC DNA]</scope>
    <source>
        <strain evidence="8 9">BRFM 1820</strain>
    </source>
</reference>
<feature type="compositionally biased region" description="Low complexity" evidence="6">
    <location>
        <begin position="48"/>
        <end position="57"/>
    </location>
</feature>
<evidence type="ECO:0000256" key="6">
    <source>
        <dbReference type="SAM" id="MobiDB-lite"/>
    </source>
</evidence>
<feature type="compositionally biased region" description="Low complexity" evidence="6">
    <location>
        <begin position="235"/>
        <end position="248"/>
    </location>
</feature>
<dbReference type="GO" id="GO:0000981">
    <property type="term" value="F:DNA-binding transcription factor activity, RNA polymerase II-specific"/>
    <property type="evidence" value="ECO:0007669"/>
    <property type="project" value="InterPro"/>
</dbReference>
<keyword evidence="5" id="KW-0539">Nucleus</keyword>
<organism evidence="8 9">
    <name type="scientific">Lentinus brumalis</name>
    <dbReference type="NCBI Taxonomy" id="2498619"/>
    <lineage>
        <taxon>Eukaryota</taxon>
        <taxon>Fungi</taxon>
        <taxon>Dikarya</taxon>
        <taxon>Basidiomycota</taxon>
        <taxon>Agaricomycotina</taxon>
        <taxon>Agaricomycetes</taxon>
        <taxon>Polyporales</taxon>
        <taxon>Polyporaceae</taxon>
        <taxon>Lentinus</taxon>
    </lineage>
</organism>
<dbReference type="InterPro" id="IPR036864">
    <property type="entry name" value="Zn2-C6_fun-type_DNA-bd_sf"/>
</dbReference>
<dbReference type="PANTHER" id="PTHR47338">
    <property type="entry name" value="ZN(II)2CYS6 TRANSCRIPTION FACTOR (EUROFUNG)-RELATED"/>
    <property type="match status" value="1"/>
</dbReference>
<dbReference type="Proteomes" id="UP000256964">
    <property type="component" value="Unassembled WGS sequence"/>
</dbReference>
<feature type="region of interest" description="Disordered" evidence="6">
    <location>
        <begin position="948"/>
        <end position="998"/>
    </location>
</feature>
<feature type="region of interest" description="Disordered" evidence="6">
    <location>
        <begin position="1"/>
        <end position="120"/>
    </location>
</feature>
<dbReference type="SUPFAM" id="SSF57701">
    <property type="entry name" value="Zn2/Cys6 DNA-binding domain"/>
    <property type="match status" value="1"/>
</dbReference>
<sequence length="1032" mass="114492">MSDLVHGREVNTETALASPQSSSSLRLSRSSSNAPVPPATSAHPRVYSSSSRASSSSLADALGPKPFSSSSQPLDSATAAGKRAATPQRTQDAEIETQRGPPPSKRTRAHVPADQPLTTHGKLRERVYLACLQCRNRKVRCDGNKPECFNCTKRADPNLGQCSYDAAPRRRGKDRTPGSRKLAPYEQKKTRTTRSRVEEEAKRKKAETTARPPQPLDPFHSRSVQAAHTPSTTQPESGPSMPMSSYSSAPRRMTIIEAAVPVGWQSPENLFDTPNLPDLLYAHPGALELTRRIEEEEELPESGSHIVTPPSVQFSRQTWWDALLSFYASHPSRCSPPLSSYGAPLTPAVREEATARVAADLRCVFHVSLHWFSFIHVPRFFNSLFDPYRRQALQPSLVLALLALGTFFQSSELELGANGRERALHLLDQAHATFQASLSSGWIDIGLVQTAWLLALFEMQAHPKCATPRTRSAFAMLDSLIRSLHLTTLDISDPRTTIFVPGVVPVVPPTSSSPSASFERVSDPTLPLPEGTCRLSIPQPDPVLPRPEGNCRLTIPQPGPTHPPPRGTYASIQNIPQPDPFLPVPGGDIPQSQPVQTPYTYPPPTQSGEYTPLWQTASYDQNHTRWDCRCSAYSLIADWPQAEQLTPAWRNMPMWPREVSEGELQKEECRRLVWCTVILSVAHNTKTAAGTDQDQQHLWIKDPANYALLFPGESFATADPSMPRIPASKDSVWALYMRTLFLWNSCLRARSNKTLSNADRAQFAMTAWLELDTVEAAMDKHTCDIQSGFMLQMREVLFNTRMVVSNEFRRYIPDALTENGQALYRAKARRWMTHMLNLAKAFRECQVISAQGEPTENSRRCMLLYWFMSQIMRALGLWHADRSLTVALEVAKAFAPCVEFMMLIWPSPGQRKEYEGLRNWLVRSCHSAGVPPPQRVIAPLKTGLVPPPVPTAASAMPQHGSSHQIPSQIHPSLNPSIATSGNPSQPPLPLGPDPFGVAADHVAASYHPTQPVEPQQFHPAPQLQPDFHPPFW</sequence>
<evidence type="ECO:0000256" key="3">
    <source>
        <dbReference type="ARBA" id="ARBA00023015"/>
    </source>
</evidence>
<gene>
    <name evidence="8" type="ORF">OH76DRAFT_1392210</name>
</gene>
<feature type="compositionally biased region" description="Low complexity" evidence="6">
    <location>
        <begin position="21"/>
        <end position="32"/>
    </location>
</feature>
<evidence type="ECO:0000259" key="7">
    <source>
        <dbReference type="PROSITE" id="PS50048"/>
    </source>
</evidence>
<feature type="compositionally biased region" description="Polar residues" evidence="6">
    <location>
        <begin position="222"/>
        <end position="234"/>
    </location>
</feature>
<evidence type="ECO:0000313" key="9">
    <source>
        <dbReference type="Proteomes" id="UP000256964"/>
    </source>
</evidence>
<dbReference type="CDD" id="cd12148">
    <property type="entry name" value="fungal_TF_MHR"/>
    <property type="match status" value="1"/>
</dbReference>
<dbReference type="InterPro" id="IPR001138">
    <property type="entry name" value="Zn2Cys6_DnaBD"/>
</dbReference>
<dbReference type="Gene3D" id="4.10.240.10">
    <property type="entry name" value="Zn(2)-C6 fungal-type DNA-binding domain"/>
    <property type="match status" value="1"/>
</dbReference>
<keyword evidence="9" id="KW-1185">Reference proteome</keyword>
<dbReference type="PANTHER" id="PTHR47338:SF5">
    <property type="entry name" value="ZN(II)2CYS6 TRANSCRIPTION FACTOR (EUROFUNG)"/>
    <property type="match status" value="1"/>
</dbReference>
<evidence type="ECO:0000256" key="4">
    <source>
        <dbReference type="ARBA" id="ARBA00023163"/>
    </source>
</evidence>
<dbReference type="GO" id="GO:0005634">
    <property type="term" value="C:nucleus"/>
    <property type="evidence" value="ECO:0007669"/>
    <property type="project" value="UniProtKB-SubCell"/>
</dbReference>
<dbReference type="OrthoDB" id="2123952at2759"/>
<dbReference type="PROSITE" id="PS50048">
    <property type="entry name" value="ZN2_CY6_FUNGAL_2"/>
    <property type="match status" value="1"/>
</dbReference>
<evidence type="ECO:0000313" key="8">
    <source>
        <dbReference type="EMBL" id="RDX42166.1"/>
    </source>
</evidence>
<feature type="domain" description="Zn(2)-C6 fungal-type" evidence="7">
    <location>
        <begin position="130"/>
        <end position="164"/>
    </location>
</feature>
<dbReference type="CDD" id="cd00067">
    <property type="entry name" value="GAL4"/>
    <property type="match status" value="1"/>
</dbReference>
<name>A0A371CPF0_9APHY</name>
<evidence type="ECO:0000256" key="1">
    <source>
        <dbReference type="ARBA" id="ARBA00004123"/>
    </source>
</evidence>
<protein>
    <recommendedName>
        <fullName evidence="7">Zn(2)-C6 fungal-type domain-containing protein</fullName>
    </recommendedName>
</protein>
<feature type="region of interest" description="Disordered" evidence="6">
    <location>
        <begin position="1010"/>
        <end position="1032"/>
    </location>
</feature>
<feature type="compositionally biased region" description="Basic and acidic residues" evidence="6">
    <location>
        <begin position="1"/>
        <end position="11"/>
    </location>
</feature>
<keyword evidence="4" id="KW-0804">Transcription</keyword>
<comment type="subcellular location">
    <subcellularLocation>
        <location evidence="1">Nucleus</location>
    </subcellularLocation>
</comment>